<name>A0A6J4JDV3_9ACTN</name>
<feature type="non-terminal residue" evidence="2">
    <location>
        <position position="39"/>
    </location>
</feature>
<evidence type="ECO:0000256" key="1">
    <source>
        <dbReference type="SAM" id="MobiDB-lite"/>
    </source>
</evidence>
<feature type="region of interest" description="Disordered" evidence="1">
    <location>
        <begin position="1"/>
        <end position="39"/>
    </location>
</feature>
<organism evidence="2">
    <name type="scientific">uncultured Acidimicrobiales bacterium</name>
    <dbReference type="NCBI Taxonomy" id="310071"/>
    <lineage>
        <taxon>Bacteria</taxon>
        <taxon>Bacillati</taxon>
        <taxon>Actinomycetota</taxon>
        <taxon>Acidimicrobiia</taxon>
        <taxon>Acidimicrobiales</taxon>
        <taxon>environmental samples</taxon>
    </lineage>
</organism>
<gene>
    <name evidence="2" type="ORF">AVDCRST_MAG10-3465</name>
</gene>
<proteinExistence type="predicted"/>
<evidence type="ECO:0000313" key="2">
    <source>
        <dbReference type="EMBL" id="CAA9274035.1"/>
    </source>
</evidence>
<dbReference type="AlphaFoldDB" id="A0A6J4JDV3"/>
<reference evidence="2" key="1">
    <citation type="submission" date="2020-02" db="EMBL/GenBank/DDBJ databases">
        <authorList>
            <person name="Meier V. D."/>
        </authorList>
    </citation>
    <scope>NUCLEOTIDE SEQUENCE</scope>
    <source>
        <strain evidence="2">AVDCRST_MAG10</strain>
    </source>
</reference>
<keyword evidence="2" id="KW-0560">Oxidoreductase</keyword>
<dbReference type="GO" id="GO:0004764">
    <property type="term" value="F:shikimate 3-dehydrogenase (NADP+) activity"/>
    <property type="evidence" value="ECO:0007669"/>
    <property type="project" value="UniProtKB-EC"/>
</dbReference>
<dbReference type="EMBL" id="CADCTB010000208">
    <property type="protein sequence ID" value="CAA9274035.1"/>
    <property type="molecule type" value="Genomic_DNA"/>
</dbReference>
<sequence>GRWAGHAGPPGRLGLRAVDRSPGAHRGHAGRSPASPSSM</sequence>
<feature type="non-terminal residue" evidence="2">
    <location>
        <position position="1"/>
    </location>
</feature>
<accession>A0A6J4JDV3</accession>
<dbReference type="EC" id="1.1.1.25" evidence="2"/>
<protein>
    <submittedName>
        <fullName evidence="2">Shikimate 5-dehydrogenase I alpha</fullName>
        <ecNumber evidence="2">1.1.1.25</ecNumber>
    </submittedName>
</protein>